<name>A0AB37UKG6_9CYAN</name>
<evidence type="ECO:0008006" key="3">
    <source>
        <dbReference type="Google" id="ProtNLM"/>
    </source>
</evidence>
<reference evidence="1 2" key="1">
    <citation type="journal article" date="2019" name="Genome Biol. Evol.">
        <title>Day and night: Metabolic profiles and evolutionary relationships of six axenic non-marine cyanobacteria.</title>
        <authorList>
            <person name="Will S.E."/>
            <person name="Henke P."/>
            <person name="Boedeker C."/>
            <person name="Huang S."/>
            <person name="Brinkmann H."/>
            <person name="Rohde M."/>
            <person name="Jarek M."/>
            <person name="Friedl T."/>
            <person name="Seufert S."/>
            <person name="Schumacher M."/>
            <person name="Overmann J."/>
            <person name="Neumann-Schaal M."/>
            <person name="Petersen J."/>
        </authorList>
    </citation>
    <scope>NUCLEOTIDE SEQUENCE [LARGE SCALE GENOMIC DNA]</scope>
    <source>
        <strain evidence="1 2">SAG 39.79</strain>
    </source>
</reference>
<dbReference type="EMBL" id="RSCK01000020">
    <property type="protein sequence ID" value="RUT11848.1"/>
    <property type="molecule type" value="Genomic_DNA"/>
</dbReference>
<gene>
    <name evidence="1" type="ORF">DSM107010_28540</name>
</gene>
<evidence type="ECO:0000313" key="1">
    <source>
        <dbReference type="EMBL" id="RUT11848.1"/>
    </source>
</evidence>
<dbReference type="Proteomes" id="UP000282574">
    <property type="component" value="Unassembled WGS sequence"/>
</dbReference>
<sequence>MYGCQQVLLHPDSELEAILEFICKTANSLTNCGIYFARQMYFKAKTIVGKFDLESEYKTNKHFKALHSQAAQQVLRSVSESFESFKKLKSAFNRGEIADKPRPAKYRKSGGFALVSYPKQALKLINNQIRIPLGK</sequence>
<proteinExistence type="predicted"/>
<evidence type="ECO:0000313" key="2">
    <source>
        <dbReference type="Proteomes" id="UP000282574"/>
    </source>
</evidence>
<accession>A0AB37UKG6</accession>
<keyword evidence="2" id="KW-1185">Reference proteome</keyword>
<dbReference type="AlphaFoldDB" id="A0AB37UKG6"/>
<comment type="caution">
    <text evidence="1">The sequence shown here is derived from an EMBL/GenBank/DDBJ whole genome shotgun (WGS) entry which is preliminary data.</text>
</comment>
<organism evidence="1 2">
    <name type="scientific">Chroococcidiopsis cubana SAG 39.79</name>
    <dbReference type="NCBI Taxonomy" id="388085"/>
    <lineage>
        <taxon>Bacteria</taxon>
        <taxon>Bacillati</taxon>
        <taxon>Cyanobacteriota</taxon>
        <taxon>Cyanophyceae</taxon>
        <taxon>Chroococcidiopsidales</taxon>
        <taxon>Chroococcidiopsidaceae</taxon>
        <taxon>Chroococcidiopsis</taxon>
    </lineage>
</organism>
<protein>
    <recommendedName>
        <fullName evidence="3">Transposase</fullName>
    </recommendedName>
</protein>